<dbReference type="Proteomes" id="UP000318825">
    <property type="component" value="Unassembled WGS sequence"/>
</dbReference>
<reference evidence="1 2" key="1">
    <citation type="submission" date="2019-06" db="EMBL/GenBank/DDBJ databases">
        <title>Whole genome shotgun sequence of Nitrobacter winogradskyi NBRC 14297.</title>
        <authorList>
            <person name="Hosoyama A."/>
            <person name="Uohara A."/>
            <person name="Ohji S."/>
            <person name="Ichikawa N."/>
        </authorList>
    </citation>
    <scope>NUCLEOTIDE SEQUENCE [LARGE SCALE GENOMIC DNA]</scope>
    <source>
        <strain evidence="1 2">NBRC 14297</strain>
    </source>
</reference>
<protein>
    <recommendedName>
        <fullName evidence="3">Mu-like prophage FluMu N-terminal domain-containing protein</fullName>
    </recommendedName>
</protein>
<organism evidence="1 2">
    <name type="scientific">Nitrobacter winogradskyi</name>
    <name type="common">Nitrobacter agilis</name>
    <dbReference type="NCBI Taxonomy" id="913"/>
    <lineage>
        <taxon>Bacteria</taxon>
        <taxon>Pseudomonadati</taxon>
        <taxon>Pseudomonadota</taxon>
        <taxon>Alphaproteobacteria</taxon>
        <taxon>Hyphomicrobiales</taxon>
        <taxon>Nitrobacteraceae</taxon>
        <taxon>Nitrobacter</taxon>
    </lineage>
</organism>
<dbReference type="AlphaFoldDB" id="A0A4Y3WAK5"/>
<dbReference type="SUPFAM" id="SSF160059">
    <property type="entry name" value="PriA/YqbF domain"/>
    <property type="match status" value="1"/>
</dbReference>
<gene>
    <name evidence="1" type="ORF">NWI01_01780</name>
</gene>
<proteinExistence type="predicted"/>
<evidence type="ECO:0000313" key="1">
    <source>
        <dbReference type="EMBL" id="GEC14286.1"/>
    </source>
</evidence>
<evidence type="ECO:0000313" key="2">
    <source>
        <dbReference type="Proteomes" id="UP000318825"/>
    </source>
</evidence>
<dbReference type="RefSeq" id="WP_141381857.1">
    <property type="nucleotide sequence ID" value="NZ_JALJZS010000001.1"/>
</dbReference>
<name>A0A4Y3WAK5_NITWI</name>
<sequence>MASRAKKMPARETLAKEVEADAEEAVATTIVEPVADDEVAVTVRGKTVGFLVVRTVRRGTSRRRAGRAFTDAEVTIPLTDLSPAEIVAITGDNLLTATFVDKVD</sequence>
<evidence type="ECO:0008006" key="3">
    <source>
        <dbReference type="Google" id="ProtNLM"/>
    </source>
</evidence>
<comment type="caution">
    <text evidence="1">The sequence shown here is derived from an EMBL/GenBank/DDBJ whole genome shotgun (WGS) entry which is preliminary data.</text>
</comment>
<dbReference type="EMBL" id="BJNF01000002">
    <property type="protein sequence ID" value="GEC14286.1"/>
    <property type="molecule type" value="Genomic_DNA"/>
</dbReference>
<accession>A0A4Y3WAK5</accession>